<reference evidence="4 5" key="2">
    <citation type="submission" date="2015-03" db="EMBL/GenBank/DDBJ databases">
        <authorList>
            <consortium name="Pathogen Informatics"/>
        </authorList>
    </citation>
    <scope>NUCLEOTIDE SEQUENCE [LARGE SCALE GENOMIC DNA]</scope>
    <source>
        <strain evidence="4">K00500041</strain>
        <strain evidence="3 5">M09401471</strain>
    </source>
</reference>
<dbReference type="EMBL" id="CSAE01000119">
    <property type="protein sequence ID" value="COV45196.1"/>
    <property type="molecule type" value="Genomic_DNA"/>
</dbReference>
<sequence>MKHPFKRIARIQTRQQCRQRITISHITGDHRHLGPALAQQGRDFCRPVGLLTASADQNQIGHPMSPDQMGSHRRTGHAGPPSDHHGAPRQPGLPTRTIGDGQHDLADMTGLTDKPVGRRGASRIKSLDRQPRQHSGR</sequence>
<organism evidence="2 4">
    <name type="scientific">Mycobacterium tuberculosis</name>
    <dbReference type="NCBI Taxonomy" id="1773"/>
    <lineage>
        <taxon>Bacteria</taxon>
        <taxon>Bacillati</taxon>
        <taxon>Actinomycetota</taxon>
        <taxon>Actinomycetes</taxon>
        <taxon>Mycobacteriales</taxon>
        <taxon>Mycobacteriaceae</taxon>
        <taxon>Mycobacterium</taxon>
        <taxon>Mycobacterium tuberculosis complex</taxon>
    </lineage>
</organism>
<dbReference type="AlphaFoldDB" id="A0A0U0T3G7"/>
<dbReference type="Proteomes" id="UP000044938">
    <property type="component" value="Unassembled WGS sequence"/>
</dbReference>
<evidence type="ECO:0000313" key="5">
    <source>
        <dbReference type="Proteomes" id="UP000044938"/>
    </source>
</evidence>
<accession>A0A0U0T3G7</accession>
<dbReference type="EMBL" id="CSAJ01000307">
    <property type="protein sequence ID" value="COW34293.1"/>
    <property type="molecule type" value="Genomic_DNA"/>
</dbReference>
<feature type="region of interest" description="Disordered" evidence="1">
    <location>
        <begin position="54"/>
        <end position="137"/>
    </location>
</feature>
<dbReference type="Proteomes" id="UP000038802">
    <property type="component" value="Unassembled WGS sequence"/>
</dbReference>
<evidence type="ECO:0000256" key="1">
    <source>
        <dbReference type="SAM" id="MobiDB-lite"/>
    </source>
</evidence>
<proteinExistence type="predicted"/>
<name>A0A0U0T3G7_MYCTX</name>
<gene>
    <name evidence="2" type="ORF">ERS007703_01420</name>
    <name evidence="3" type="ORF">ERS007720_02409</name>
</gene>
<protein>
    <submittedName>
        <fullName evidence="2">Uncharacterized protein</fullName>
    </submittedName>
</protein>
<evidence type="ECO:0000313" key="2">
    <source>
        <dbReference type="EMBL" id="COV45196.1"/>
    </source>
</evidence>
<evidence type="ECO:0000313" key="4">
    <source>
        <dbReference type="Proteomes" id="UP000038802"/>
    </source>
</evidence>
<reference evidence="2" key="1">
    <citation type="submission" date="2015-03" db="EMBL/GenBank/DDBJ databases">
        <authorList>
            <person name="Murphy D."/>
        </authorList>
    </citation>
    <scope>NUCLEOTIDE SEQUENCE [LARGE SCALE GENOMIC DNA]</scope>
    <source>
        <strain evidence="2">K00500041</strain>
    </source>
</reference>
<evidence type="ECO:0000313" key="3">
    <source>
        <dbReference type="EMBL" id="COW34293.1"/>
    </source>
</evidence>